<dbReference type="OrthoDB" id="9812168at2"/>
<dbReference type="PROSITE" id="PS51257">
    <property type="entry name" value="PROKAR_LIPOPROTEIN"/>
    <property type="match status" value="1"/>
</dbReference>
<keyword evidence="2" id="KW-0732">Signal</keyword>
<dbReference type="Proteomes" id="UP000183994">
    <property type="component" value="Unassembled WGS sequence"/>
</dbReference>
<proteinExistence type="predicted"/>
<dbReference type="AlphaFoldDB" id="A0A1M6FWU2"/>
<dbReference type="InterPro" id="IPR001119">
    <property type="entry name" value="SLH_dom"/>
</dbReference>
<feature type="repeat" description="TPR" evidence="1">
    <location>
        <begin position="37"/>
        <end position="70"/>
    </location>
</feature>
<evidence type="ECO:0000256" key="1">
    <source>
        <dbReference type="PROSITE-ProRule" id="PRU00339"/>
    </source>
</evidence>
<feature type="domain" description="SLH" evidence="3">
    <location>
        <begin position="245"/>
        <end position="286"/>
    </location>
</feature>
<reference evidence="5" key="1">
    <citation type="submission" date="2016-11" db="EMBL/GenBank/DDBJ databases">
        <authorList>
            <person name="Varghese N."/>
            <person name="Submissions S."/>
        </authorList>
    </citation>
    <scope>NUCLEOTIDE SEQUENCE [LARGE SCALE GENOMIC DNA]</scope>
    <source>
        <strain evidence="5">DSM 16219</strain>
    </source>
</reference>
<organism evidence="4 5">
    <name type="scientific">Desulfatibacillum alkenivorans DSM 16219</name>
    <dbReference type="NCBI Taxonomy" id="1121393"/>
    <lineage>
        <taxon>Bacteria</taxon>
        <taxon>Pseudomonadati</taxon>
        <taxon>Thermodesulfobacteriota</taxon>
        <taxon>Desulfobacteria</taxon>
        <taxon>Desulfobacterales</taxon>
        <taxon>Desulfatibacillaceae</taxon>
        <taxon>Desulfatibacillum</taxon>
    </lineage>
</organism>
<evidence type="ECO:0000259" key="3">
    <source>
        <dbReference type="Pfam" id="PF00395"/>
    </source>
</evidence>
<feature type="signal peptide" evidence="2">
    <location>
        <begin position="1"/>
        <end position="25"/>
    </location>
</feature>
<dbReference type="SUPFAM" id="SSF48452">
    <property type="entry name" value="TPR-like"/>
    <property type="match status" value="1"/>
</dbReference>
<gene>
    <name evidence="4" type="ORF">SAMN02745216_00933</name>
</gene>
<dbReference type="InterPro" id="IPR019734">
    <property type="entry name" value="TPR_rpt"/>
</dbReference>
<evidence type="ECO:0000313" key="4">
    <source>
        <dbReference type="EMBL" id="SHJ02144.1"/>
    </source>
</evidence>
<protein>
    <submittedName>
        <fullName evidence="4">S-layer homology domain-containing protein</fullName>
    </submittedName>
</protein>
<sequence length="373" mass="41263">MKRSQPWLVLTVLACLIFFPSACKHRDRTSQAELDTPRHHVIAGRVFLQSEKYESALREFQRARELDPKCAPAYIGLGILASLDQNCPSGLALMQQAESLAHNDDERVQVLIGFIRVYSGCREKLDANWLSLVEKTYRQARQIDSQNAALWYYTGAAYKSVSDLDRAKAFFDDVRDYSNDPFLNEKAKEALAHIKEIAAAKPATEAGKKIVLKSFITRAEFSCLLIQEGKAASLASGRAAALPADVKGHPYAAEIGLAIAMGVPGMEVDEKGAFRPEDKVTRCQYAGVMAAMLKKGLGESRRLSPETVETSPFSDMTDDEDCLESMMIALQNGMLEPMDRRTRTIGPQQPISGVDALLGIRAFERQVNESQGR</sequence>
<dbReference type="Gene3D" id="1.25.40.10">
    <property type="entry name" value="Tetratricopeptide repeat domain"/>
    <property type="match status" value="2"/>
</dbReference>
<feature type="chain" id="PRO_5009917542" evidence="2">
    <location>
        <begin position="26"/>
        <end position="373"/>
    </location>
</feature>
<keyword evidence="5" id="KW-1185">Reference proteome</keyword>
<dbReference type="EMBL" id="FQZU01000003">
    <property type="protein sequence ID" value="SHJ02144.1"/>
    <property type="molecule type" value="Genomic_DNA"/>
</dbReference>
<dbReference type="Pfam" id="PF00395">
    <property type="entry name" value="SLH"/>
    <property type="match status" value="1"/>
</dbReference>
<dbReference type="InterPro" id="IPR011990">
    <property type="entry name" value="TPR-like_helical_dom_sf"/>
</dbReference>
<dbReference type="PROSITE" id="PS50005">
    <property type="entry name" value="TPR"/>
    <property type="match status" value="1"/>
</dbReference>
<accession>A0A1M6FWU2</accession>
<evidence type="ECO:0000256" key="2">
    <source>
        <dbReference type="SAM" id="SignalP"/>
    </source>
</evidence>
<evidence type="ECO:0000313" key="5">
    <source>
        <dbReference type="Proteomes" id="UP000183994"/>
    </source>
</evidence>
<dbReference type="STRING" id="1121393.SAMN02745216_00933"/>
<name>A0A1M6FWU2_9BACT</name>
<keyword evidence="1" id="KW-0802">TPR repeat</keyword>